<feature type="transmembrane region" description="Helical" evidence="1">
    <location>
        <begin position="37"/>
        <end position="56"/>
    </location>
</feature>
<name>A0ABD3H443_9MARC</name>
<keyword evidence="1" id="KW-1133">Transmembrane helix</keyword>
<dbReference type="Proteomes" id="UP001633002">
    <property type="component" value="Unassembled WGS sequence"/>
</dbReference>
<sequence>MVPFVTVIAILDGFQNTLSGIAKGCGWQHAGAYCNLGAFYGVGIPVGLMLTFRFYLRGYGLWGGMIGGELAQVLLLSFITCTLNWQKLADEANQRVYGSKNHLHGALPRIVTKVGFCRSFNILEEIIRL</sequence>
<gene>
    <name evidence="2" type="ORF">R1sor_004055</name>
</gene>
<comment type="caution">
    <text evidence="2">The sequence shown here is derived from an EMBL/GenBank/DDBJ whole genome shotgun (WGS) entry which is preliminary data.</text>
</comment>
<dbReference type="EMBL" id="JBJQOH010000006">
    <property type="protein sequence ID" value="KAL3686033.1"/>
    <property type="molecule type" value="Genomic_DNA"/>
</dbReference>
<keyword evidence="3" id="KW-1185">Reference proteome</keyword>
<dbReference type="PANTHER" id="PTHR11206">
    <property type="entry name" value="MULTIDRUG RESISTANCE PROTEIN"/>
    <property type="match status" value="1"/>
</dbReference>
<keyword evidence="1" id="KW-0812">Transmembrane</keyword>
<dbReference type="AlphaFoldDB" id="A0ABD3H443"/>
<reference evidence="2 3" key="1">
    <citation type="submission" date="2024-09" db="EMBL/GenBank/DDBJ databases">
        <title>Chromosome-scale assembly of Riccia sorocarpa.</title>
        <authorList>
            <person name="Paukszto L."/>
        </authorList>
    </citation>
    <scope>NUCLEOTIDE SEQUENCE [LARGE SCALE GENOMIC DNA]</scope>
    <source>
        <strain evidence="2">LP-2024</strain>
        <tissue evidence="2">Aerial parts of the thallus</tissue>
    </source>
</reference>
<evidence type="ECO:0000313" key="3">
    <source>
        <dbReference type="Proteomes" id="UP001633002"/>
    </source>
</evidence>
<keyword evidence="1" id="KW-0472">Membrane</keyword>
<evidence type="ECO:0000313" key="2">
    <source>
        <dbReference type="EMBL" id="KAL3686033.1"/>
    </source>
</evidence>
<protein>
    <submittedName>
        <fullName evidence="2">Uncharacterized protein</fullName>
    </submittedName>
</protein>
<accession>A0ABD3H443</accession>
<proteinExistence type="predicted"/>
<organism evidence="2 3">
    <name type="scientific">Riccia sorocarpa</name>
    <dbReference type="NCBI Taxonomy" id="122646"/>
    <lineage>
        <taxon>Eukaryota</taxon>
        <taxon>Viridiplantae</taxon>
        <taxon>Streptophyta</taxon>
        <taxon>Embryophyta</taxon>
        <taxon>Marchantiophyta</taxon>
        <taxon>Marchantiopsida</taxon>
        <taxon>Marchantiidae</taxon>
        <taxon>Marchantiales</taxon>
        <taxon>Ricciaceae</taxon>
        <taxon>Riccia</taxon>
    </lineage>
</organism>
<evidence type="ECO:0000256" key="1">
    <source>
        <dbReference type="SAM" id="Phobius"/>
    </source>
</evidence>